<protein>
    <recommendedName>
        <fullName evidence="1">Glycosyl transferase family 1 domain-containing protein</fullName>
    </recommendedName>
</protein>
<accession>A0A0A6PC08</accession>
<dbReference type="PANTHER" id="PTHR12526">
    <property type="entry name" value="GLYCOSYLTRANSFERASE"/>
    <property type="match status" value="1"/>
</dbReference>
<dbReference type="InterPro" id="IPR001296">
    <property type="entry name" value="Glyco_trans_1"/>
</dbReference>
<dbReference type="Pfam" id="PF00534">
    <property type="entry name" value="Glycos_transf_1"/>
    <property type="match status" value="1"/>
</dbReference>
<keyword evidence="3" id="KW-1185">Reference proteome</keyword>
<dbReference type="EMBL" id="JSZA02000006">
    <property type="protein sequence ID" value="KHD08243.1"/>
    <property type="molecule type" value="Genomic_DNA"/>
</dbReference>
<name>A0A0A6PC08_9GAMM</name>
<dbReference type="GO" id="GO:1901135">
    <property type="term" value="P:carbohydrate derivative metabolic process"/>
    <property type="evidence" value="ECO:0007669"/>
    <property type="project" value="UniProtKB-ARBA"/>
</dbReference>
<dbReference type="AlphaFoldDB" id="A0A0A6PC08"/>
<dbReference type="SUPFAM" id="SSF53756">
    <property type="entry name" value="UDP-Glycosyltransferase/glycogen phosphorylase"/>
    <property type="match status" value="1"/>
</dbReference>
<proteinExistence type="predicted"/>
<comment type="caution">
    <text evidence="2">The sequence shown here is derived from an EMBL/GenBank/DDBJ whole genome shotgun (WGS) entry which is preliminary data.</text>
</comment>
<reference evidence="2 3" key="1">
    <citation type="journal article" date="2016" name="Front. Microbiol.">
        <title>Single-Cell (Meta-)Genomics of a Dimorphic Candidatus Thiomargarita nelsonii Reveals Genomic Plasticity.</title>
        <authorList>
            <person name="Flood B.E."/>
            <person name="Fliss P."/>
            <person name="Jones D.S."/>
            <person name="Dick G.J."/>
            <person name="Jain S."/>
            <person name="Kaster A.K."/>
            <person name="Winkel M."/>
            <person name="Mussmann M."/>
            <person name="Bailey J."/>
        </authorList>
    </citation>
    <scope>NUCLEOTIDE SEQUENCE [LARGE SCALE GENOMIC DNA]</scope>
    <source>
        <strain evidence="2">Hydrate Ridge</strain>
    </source>
</reference>
<feature type="domain" description="Glycosyl transferase family 1" evidence="1">
    <location>
        <begin position="206"/>
        <end position="368"/>
    </location>
</feature>
<dbReference type="GO" id="GO:0016757">
    <property type="term" value="F:glycosyltransferase activity"/>
    <property type="evidence" value="ECO:0007669"/>
    <property type="project" value="InterPro"/>
</dbReference>
<sequence length="396" mass="45400">MKQQKLLIVEEALKDHRGHWYEYDKAVTDINRAIGVKVTLAAHQTVSQDIIDELNALPLFKYTNWDDIYNSPIALKRYWGILKHNWRVYNTLDKFLAASEPFDCVFVPTVIIYHLIAWRFLVRKYQGKKFKRLVLFIRNNAGSYPDNSTQPVFKRSTVLLKKVLQGFSSSSVCFATDSDRLAREYNILSGLDFFVFPSPRIKLPAQKKEKKQGEPVIMSCLGPARLEKGIDVLQEAILHLLRQKPDLNVKFIIQWNMEIFLLDGTQLKPALSQKVVFLTSALSSEEYDDYMNQTDCMVLPYHRQSYYARISGVGVEAATAGIPIIFTKDTWMEDAVSQYGAGIGIEDKNALDLAEKIELMISQLEEYKKKASVQAKIAQAYHSPDNFLKGLWENVE</sequence>
<evidence type="ECO:0000313" key="3">
    <source>
        <dbReference type="Proteomes" id="UP000030428"/>
    </source>
</evidence>
<dbReference type="Gene3D" id="3.40.50.2000">
    <property type="entry name" value="Glycogen Phosphorylase B"/>
    <property type="match status" value="1"/>
</dbReference>
<gene>
    <name evidence="2" type="ORF">PN36_02475</name>
</gene>
<evidence type="ECO:0000313" key="2">
    <source>
        <dbReference type="EMBL" id="KHD08243.1"/>
    </source>
</evidence>
<evidence type="ECO:0000259" key="1">
    <source>
        <dbReference type="Pfam" id="PF00534"/>
    </source>
</evidence>
<organism evidence="2 3">
    <name type="scientific">Candidatus Thiomargarita nelsonii</name>
    <dbReference type="NCBI Taxonomy" id="1003181"/>
    <lineage>
        <taxon>Bacteria</taxon>
        <taxon>Pseudomonadati</taxon>
        <taxon>Pseudomonadota</taxon>
        <taxon>Gammaproteobacteria</taxon>
        <taxon>Thiotrichales</taxon>
        <taxon>Thiotrichaceae</taxon>
        <taxon>Thiomargarita</taxon>
    </lineage>
</organism>
<dbReference type="Proteomes" id="UP000030428">
    <property type="component" value="Unassembled WGS sequence"/>
</dbReference>